<evidence type="ECO:0000313" key="2">
    <source>
        <dbReference type="EMBL" id="MBB1489696.1"/>
    </source>
</evidence>
<dbReference type="EMBL" id="JACJFM010000104">
    <property type="protein sequence ID" value="MBB1489696.1"/>
    <property type="molecule type" value="Genomic_DNA"/>
</dbReference>
<dbReference type="Proteomes" id="UP000565262">
    <property type="component" value="Unassembled WGS sequence"/>
</dbReference>
<dbReference type="AlphaFoldDB" id="A0A839J042"/>
<reference evidence="2 3" key="1">
    <citation type="submission" date="2020-08" db="EMBL/GenBank/DDBJ databases">
        <title>Oceanospirillum sp. nov. isolated from marine sediment.</title>
        <authorList>
            <person name="Ji X."/>
        </authorList>
    </citation>
    <scope>NUCLEOTIDE SEQUENCE [LARGE SCALE GENOMIC DNA]</scope>
    <source>
        <strain evidence="2 3">D5</strain>
    </source>
</reference>
<comment type="caution">
    <text evidence="2">The sequence shown here is derived from an EMBL/GenBank/DDBJ whole genome shotgun (WGS) entry which is preliminary data.</text>
</comment>
<feature type="compositionally biased region" description="Polar residues" evidence="1">
    <location>
        <begin position="35"/>
        <end position="49"/>
    </location>
</feature>
<feature type="region of interest" description="Disordered" evidence="1">
    <location>
        <begin position="1"/>
        <end position="69"/>
    </location>
</feature>
<gene>
    <name evidence="2" type="ORF">H4O21_24105</name>
</gene>
<keyword evidence="3" id="KW-1185">Reference proteome</keyword>
<organism evidence="2 3">
    <name type="scientific">Oceanospirillum sediminis</name>
    <dbReference type="NCBI Taxonomy" id="2760088"/>
    <lineage>
        <taxon>Bacteria</taxon>
        <taxon>Pseudomonadati</taxon>
        <taxon>Pseudomonadota</taxon>
        <taxon>Gammaproteobacteria</taxon>
        <taxon>Oceanospirillales</taxon>
        <taxon>Oceanospirillaceae</taxon>
        <taxon>Oceanospirillum</taxon>
    </lineage>
</organism>
<name>A0A839J042_9GAMM</name>
<proteinExistence type="predicted"/>
<evidence type="ECO:0000256" key="1">
    <source>
        <dbReference type="SAM" id="MobiDB-lite"/>
    </source>
</evidence>
<feature type="compositionally biased region" description="Polar residues" evidence="1">
    <location>
        <begin position="1"/>
        <end position="27"/>
    </location>
</feature>
<sequence>MTVTPVATASTHTATENNTLPEATDTQRSGDHKTPSPQMPYTQTTTEPGTLTARLKSLIRPPDGRPVTS</sequence>
<protein>
    <submittedName>
        <fullName evidence="2">Uncharacterized protein</fullName>
    </submittedName>
</protein>
<accession>A0A839J042</accession>
<dbReference type="RefSeq" id="WP_182812421.1">
    <property type="nucleotide sequence ID" value="NZ_JACJFM010000104.1"/>
</dbReference>
<evidence type="ECO:0000313" key="3">
    <source>
        <dbReference type="Proteomes" id="UP000565262"/>
    </source>
</evidence>